<evidence type="ECO:0000256" key="1">
    <source>
        <dbReference type="ARBA" id="ARBA00004377"/>
    </source>
</evidence>
<proteinExistence type="predicted"/>
<feature type="region of interest" description="Disordered" evidence="8">
    <location>
        <begin position="162"/>
        <end position="184"/>
    </location>
</feature>
<evidence type="ECO:0000256" key="2">
    <source>
        <dbReference type="ARBA" id="ARBA00022475"/>
    </source>
</evidence>
<dbReference type="PANTHER" id="PTHR39583">
    <property type="entry name" value="TYPE II SECRETION SYSTEM PROTEIN J-RELATED"/>
    <property type="match status" value="1"/>
</dbReference>
<evidence type="ECO:0000256" key="6">
    <source>
        <dbReference type="ARBA" id="ARBA00022989"/>
    </source>
</evidence>
<comment type="subcellular location">
    <subcellularLocation>
        <location evidence="1">Cell inner membrane</location>
        <topology evidence="1">Single-pass membrane protein</topology>
    </subcellularLocation>
</comment>
<keyword evidence="4" id="KW-0997">Cell inner membrane</keyword>
<name>A0A2Y9B582_9RHOB</name>
<dbReference type="EMBL" id="UETC01000010">
    <property type="protein sequence ID" value="SSA49479.1"/>
    <property type="molecule type" value="Genomic_DNA"/>
</dbReference>
<dbReference type="Proteomes" id="UP000245839">
    <property type="component" value="Unassembled WGS sequence"/>
</dbReference>
<gene>
    <name evidence="10" type="ORF">BCF38_11014</name>
    <name evidence="11" type="ORF">SAMN05421539_11014</name>
</gene>
<evidence type="ECO:0000313" key="11">
    <source>
        <dbReference type="EMBL" id="SSA49479.1"/>
    </source>
</evidence>
<protein>
    <submittedName>
        <fullName evidence="11">General secretion pathway protein J</fullName>
    </submittedName>
</protein>
<reference evidence="10 12" key="2">
    <citation type="submission" date="2018-03" db="EMBL/GenBank/DDBJ databases">
        <title>Genomic Encyclopedia of Archaeal and Bacterial Type Strains, Phase II (KMG-II): from individual species to whole genera.</title>
        <authorList>
            <person name="Goeker M."/>
        </authorList>
    </citation>
    <scope>NUCLEOTIDE SEQUENCE [LARGE SCALE GENOMIC DNA]</scope>
    <source>
        <strain evidence="10 12">DSM 25227</strain>
    </source>
</reference>
<accession>A0A2Y9B582</accession>
<keyword evidence="12" id="KW-1185">Reference proteome</keyword>
<keyword evidence="5 9" id="KW-0812">Transmembrane</keyword>
<evidence type="ECO:0000256" key="8">
    <source>
        <dbReference type="SAM" id="MobiDB-lite"/>
    </source>
</evidence>
<dbReference type="NCBIfam" id="TIGR02532">
    <property type="entry name" value="IV_pilin_GFxxxE"/>
    <property type="match status" value="1"/>
</dbReference>
<evidence type="ECO:0000256" key="9">
    <source>
        <dbReference type="SAM" id="Phobius"/>
    </source>
</evidence>
<dbReference type="AlphaFoldDB" id="A0A2Y9B582"/>
<organism evidence="11 13">
    <name type="scientific">Jannaschia seohaensis</name>
    <dbReference type="NCBI Taxonomy" id="475081"/>
    <lineage>
        <taxon>Bacteria</taxon>
        <taxon>Pseudomonadati</taxon>
        <taxon>Pseudomonadota</taxon>
        <taxon>Alphaproteobacteria</taxon>
        <taxon>Rhodobacterales</taxon>
        <taxon>Roseobacteraceae</taxon>
        <taxon>Jannaschia</taxon>
    </lineage>
</organism>
<dbReference type="PANTHER" id="PTHR39583:SF2">
    <property type="entry name" value="TYPE II SECRETION SYSTEM PROTEIN J"/>
    <property type="match status" value="1"/>
</dbReference>
<evidence type="ECO:0000256" key="4">
    <source>
        <dbReference type="ARBA" id="ARBA00022519"/>
    </source>
</evidence>
<keyword evidence="7 9" id="KW-0472">Membrane</keyword>
<dbReference type="PROSITE" id="PS00409">
    <property type="entry name" value="PROKAR_NTER_METHYL"/>
    <property type="match status" value="1"/>
</dbReference>
<keyword evidence="6 9" id="KW-1133">Transmembrane helix</keyword>
<feature type="transmembrane region" description="Helical" evidence="9">
    <location>
        <begin position="6"/>
        <end position="30"/>
    </location>
</feature>
<dbReference type="Proteomes" id="UP000251571">
    <property type="component" value="Unassembled WGS sequence"/>
</dbReference>
<dbReference type="InterPro" id="IPR045584">
    <property type="entry name" value="Pilin-like"/>
</dbReference>
<evidence type="ECO:0000256" key="3">
    <source>
        <dbReference type="ARBA" id="ARBA00022481"/>
    </source>
</evidence>
<evidence type="ECO:0000256" key="5">
    <source>
        <dbReference type="ARBA" id="ARBA00022692"/>
    </source>
</evidence>
<dbReference type="RefSeq" id="WP_111785599.1">
    <property type="nucleotide sequence ID" value="NZ_QGDJ01000010.1"/>
</dbReference>
<keyword evidence="2" id="KW-1003">Cell membrane</keyword>
<keyword evidence="3" id="KW-0488">Methylation</keyword>
<dbReference type="InterPro" id="IPR051621">
    <property type="entry name" value="T2SS_protein_J"/>
</dbReference>
<dbReference type="InterPro" id="IPR012902">
    <property type="entry name" value="N_methyl_site"/>
</dbReference>
<dbReference type="EMBL" id="QGDJ01000010">
    <property type="protein sequence ID" value="PWJ15794.1"/>
    <property type="molecule type" value="Genomic_DNA"/>
</dbReference>
<evidence type="ECO:0000313" key="10">
    <source>
        <dbReference type="EMBL" id="PWJ15794.1"/>
    </source>
</evidence>
<evidence type="ECO:0000256" key="7">
    <source>
        <dbReference type="ARBA" id="ARBA00023136"/>
    </source>
</evidence>
<sequence length="213" mass="22417">MRRDAGLTLIELVVAMALFSLVAVMGLQALTGTLRLSERLTEIDEGTGEIALAVALIRGDLEHLVPIAFSAPEGGPRAPVDLVRGVIGLSLAGQAALSPSHTDRRRAEWGLRPDGVLTRAAWPTLVPAEAAQRGPEAAVLADVTALRLRTFWPEVGWVEGAAPPLAGAPPPPERDGDNSGPAPAFLAADLPLAVEIVIESPRHGTLRVVERLR</sequence>
<evidence type="ECO:0000313" key="13">
    <source>
        <dbReference type="Proteomes" id="UP000251571"/>
    </source>
</evidence>
<dbReference type="Pfam" id="PF07963">
    <property type="entry name" value="N_methyl"/>
    <property type="match status" value="1"/>
</dbReference>
<dbReference type="GO" id="GO:0005886">
    <property type="term" value="C:plasma membrane"/>
    <property type="evidence" value="ECO:0007669"/>
    <property type="project" value="UniProtKB-SubCell"/>
</dbReference>
<evidence type="ECO:0000313" key="12">
    <source>
        <dbReference type="Proteomes" id="UP000245839"/>
    </source>
</evidence>
<dbReference type="SUPFAM" id="SSF54523">
    <property type="entry name" value="Pili subunits"/>
    <property type="match status" value="1"/>
</dbReference>
<dbReference type="GO" id="GO:0015628">
    <property type="term" value="P:protein secretion by the type II secretion system"/>
    <property type="evidence" value="ECO:0007669"/>
    <property type="project" value="TreeGrafter"/>
</dbReference>
<reference evidence="11 13" key="1">
    <citation type="submission" date="2016-10" db="EMBL/GenBank/DDBJ databases">
        <authorList>
            <person name="Cai Z."/>
        </authorList>
    </citation>
    <scope>NUCLEOTIDE SEQUENCE [LARGE SCALE GENOMIC DNA]</scope>
    <source>
        <strain evidence="11 13">DSM 25227</strain>
    </source>
</reference>
<dbReference type="OrthoDB" id="7869574at2"/>